<organism evidence="5 6">
    <name type="scientific">Streptomyces rhizosphaericus</name>
    <dbReference type="NCBI Taxonomy" id="114699"/>
    <lineage>
        <taxon>Bacteria</taxon>
        <taxon>Bacillati</taxon>
        <taxon>Actinomycetota</taxon>
        <taxon>Actinomycetes</taxon>
        <taxon>Kitasatosporales</taxon>
        <taxon>Streptomycetaceae</taxon>
        <taxon>Streptomyces</taxon>
        <taxon>Streptomyces violaceusniger group</taxon>
    </lineage>
</organism>
<evidence type="ECO:0000256" key="1">
    <source>
        <dbReference type="ARBA" id="ARBA00023015"/>
    </source>
</evidence>
<dbReference type="GO" id="GO:0003700">
    <property type="term" value="F:DNA-binding transcription factor activity"/>
    <property type="evidence" value="ECO:0007669"/>
    <property type="project" value="InterPro"/>
</dbReference>
<feature type="domain" description="HTH araC/xylS-type" evidence="4">
    <location>
        <begin position="222"/>
        <end position="322"/>
    </location>
</feature>
<evidence type="ECO:0000256" key="2">
    <source>
        <dbReference type="ARBA" id="ARBA00023125"/>
    </source>
</evidence>
<evidence type="ECO:0000313" key="5">
    <source>
        <dbReference type="EMBL" id="NEW77794.1"/>
    </source>
</evidence>
<dbReference type="PROSITE" id="PS01124">
    <property type="entry name" value="HTH_ARAC_FAMILY_2"/>
    <property type="match status" value="1"/>
</dbReference>
<dbReference type="Gene3D" id="1.10.10.60">
    <property type="entry name" value="Homeodomain-like"/>
    <property type="match status" value="1"/>
</dbReference>
<sequence>MTSAGQQADESRGAFSLDTTARRAARQGFDAFLDAWKTQIGDDFPLPAFSPAMAGDYRVRTRAARVRDVAIVHAHSESAMRTADVPHGVEDRVRMYVVRRGSWTLGGSRGHGEQTVSAGQFLLRHVGRSTPFETVPHTAAMVAVLPAPPLVPLLGNRMVTGSADAAEVRLLVAHAKMVNTTVNDLGPAGVRAAQSTLIELTKAVAGGRFDDAEPLLAPALAQAAKDLAQRRLADPELSPAMLARELHVSVRTLHRAFAAVGESVAAYIRHRRLEEARLALTSPSNGVSITELAAHWQFADSSHLTRAFKARYGQTPTEYARSTDPAGRHPRS</sequence>
<evidence type="ECO:0000259" key="4">
    <source>
        <dbReference type="PROSITE" id="PS01124"/>
    </source>
</evidence>
<dbReference type="InterPro" id="IPR018060">
    <property type="entry name" value="HTH_AraC"/>
</dbReference>
<proteinExistence type="predicted"/>
<dbReference type="SUPFAM" id="SSF46689">
    <property type="entry name" value="Homeodomain-like"/>
    <property type="match status" value="1"/>
</dbReference>
<dbReference type="InterPro" id="IPR018062">
    <property type="entry name" value="HTH_AraC-typ_CS"/>
</dbReference>
<accession>A0A6G4AYH6</accession>
<dbReference type="PANTHER" id="PTHR47893:SF1">
    <property type="entry name" value="REGULATORY PROTEIN PCHR"/>
    <property type="match status" value="1"/>
</dbReference>
<gene>
    <name evidence="5" type="ORF">G4H13_47785</name>
</gene>
<keyword evidence="3" id="KW-0804">Transcription</keyword>
<keyword evidence="2" id="KW-0238">DNA-binding</keyword>
<dbReference type="SMART" id="SM00342">
    <property type="entry name" value="HTH_ARAC"/>
    <property type="match status" value="1"/>
</dbReference>
<dbReference type="EMBL" id="JAAIKT010000159">
    <property type="protein sequence ID" value="NEW77794.1"/>
    <property type="molecule type" value="Genomic_DNA"/>
</dbReference>
<dbReference type="PANTHER" id="PTHR47893">
    <property type="entry name" value="REGULATORY PROTEIN PCHR"/>
    <property type="match status" value="1"/>
</dbReference>
<evidence type="ECO:0000313" key="6">
    <source>
        <dbReference type="Proteomes" id="UP000476310"/>
    </source>
</evidence>
<protein>
    <submittedName>
        <fullName evidence="5">Helix-turn-helix domain-containing protein</fullName>
    </submittedName>
</protein>
<dbReference type="Proteomes" id="UP000476310">
    <property type="component" value="Unassembled WGS sequence"/>
</dbReference>
<dbReference type="InterPro" id="IPR009057">
    <property type="entry name" value="Homeodomain-like_sf"/>
</dbReference>
<dbReference type="GO" id="GO:0043565">
    <property type="term" value="F:sequence-specific DNA binding"/>
    <property type="evidence" value="ECO:0007669"/>
    <property type="project" value="InterPro"/>
</dbReference>
<name>A0A6G4AYH6_9ACTN</name>
<comment type="caution">
    <text evidence="5">The sequence shown here is derived from an EMBL/GenBank/DDBJ whole genome shotgun (WGS) entry which is preliminary data.</text>
</comment>
<evidence type="ECO:0000256" key="3">
    <source>
        <dbReference type="ARBA" id="ARBA00023163"/>
    </source>
</evidence>
<dbReference type="InterPro" id="IPR053142">
    <property type="entry name" value="PchR_regulatory_protein"/>
</dbReference>
<reference evidence="5" key="1">
    <citation type="submission" date="2020-02" db="EMBL/GenBank/DDBJ databases">
        <title>A new Streptomyces sp. for controlling soil-borne diseases.</title>
        <authorList>
            <person name="Li X."/>
            <person name="Tian Y."/>
            <person name="Gao K."/>
        </authorList>
    </citation>
    <scope>NUCLEOTIDE SEQUENCE [LARGE SCALE GENOMIC DNA]</scope>
    <source>
        <strain evidence="5">0250</strain>
    </source>
</reference>
<dbReference type="PROSITE" id="PS00041">
    <property type="entry name" value="HTH_ARAC_FAMILY_1"/>
    <property type="match status" value="1"/>
</dbReference>
<keyword evidence="6" id="KW-1185">Reference proteome</keyword>
<keyword evidence="1" id="KW-0805">Transcription regulation</keyword>
<dbReference type="RefSeq" id="WP_164437391.1">
    <property type="nucleotide sequence ID" value="NZ_JAAIKT010000159.1"/>
</dbReference>
<dbReference type="Pfam" id="PF12833">
    <property type="entry name" value="HTH_18"/>
    <property type="match status" value="1"/>
</dbReference>
<dbReference type="AlphaFoldDB" id="A0A6G4AYH6"/>